<reference evidence="2" key="2">
    <citation type="journal article" date="2010" name="Stand. Genomic Sci.">
        <title>Complete genome sequence of Thermaerobacter marianensis type strain (7p75aT).</title>
        <authorList>
            <person name="Han C."/>
            <person name="Gu W."/>
            <person name="Zhang X."/>
            <person name="Lapidus A."/>
            <person name="Nolan M."/>
            <person name="Copeland A."/>
            <person name="Lucas S."/>
            <person name="Glavina Del Rio T."/>
            <person name="Tice H."/>
            <person name="Cheng J."/>
            <person name="Tapia R."/>
            <person name="Goodwin L."/>
            <person name="Pitluck S."/>
            <person name="Pagani I."/>
            <person name="Ivanova N."/>
            <person name="Mavromatis K."/>
            <person name="Mikhailova N."/>
            <person name="Pati A."/>
            <person name="Chen A."/>
            <person name="Palaniappan K."/>
            <person name="Land M."/>
            <person name="Hauser L."/>
            <person name="Chang Y."/>
            <person name="Jeffries C."/>
            <person name="Schneider S."/>
            <person name="Rohde M."/>
            <person name="Goker M."/>
            <person name="Pukall R."/>
            <person name="Woyke T."/>
            <person name="Bristow J."/>
            <person name="Eisen J."/>
            <person name="Markowitz V."/>
            <person name="Hugenholtz P."/>
            <person name="Kyrpides N."/>
            <person name="Klenk H."/>
            <person name="Detter J."/>
        </authorList>
    </citation>
    <scope>NUCLEOTIDE SEQUENCE [LARGE SCALE GENOMIC DNA]</scope>
    <source>
        <strain evidence="2">ATCC 700841 / DSM 12885 / JCM 10246 / 7p75a</strain>
    </source>
</reference>
<dbReference type="InterPro" id="IPR029063">
    <property type="entry name" value="SAM-dependent_MTases_sf"/>
</dbReference>
<organism evidence="1 2">
    <name type="scientific">Thermaerobacter marianensis (strain ATCC 700841 / DSM 12885 / JCM 10246 / 7p75a)</name>
    <dbReference type="NCBI Taxonomy" id="644966"/>
    <lineage>
        <taxon>Bacteria</taxon>
        <taxon>Bacillati</taxon>
        <taxon>Bacillota</taxon>
        <taxon>Clostridia</taxon>
        <taxon>Eubacteriales</taxon>
        <taxon>Clostridiales Family XVII. Incertae Sedis</taxon>
        <taxon>Thermaerobacter</taxon>
    </lineage>
</organism>
<dbReference type="PANTHER" id="PTHR38451:SF1">
    <property type="entry name" value="TRNA (ADENINE(22)-N(1))-METHYLTRANSFERASE"/>
    <property type="match status" value="1"/>
</dbReference>
<dbReference type="AlphaFoldDB" id="E6SJK0"/>
<dbReference type="HOGENOM" id="CLU_789700_0_0_9"/>
<dbReference type="STRING" id="644966.Tmar_2074"/>
<dbReference type="SUPFAM" id="SSF53335">
    <property type="entry name" value="S-adenosyl-L-methionine-dependent methyltransferases"/>
    <property type="match status" value="1"/>
</dbReference>
<evidence type="ECO:0000313" key="1">
    <source>
        <dbReference type="EMBL" id="ADU52155.1"/>
    </source>
</evidence>
<evidence type="ECO:0000313" key="2">
    <source>
        <dbReference type="Proteomes" id="UP000008915"/>
    </source>
</evidence>
<dbReference type="eggNOG" id="COG2384">
    <property type="taxonomic scope" value="Bacteria"/>
</dbReference>
<dbReference type="KEGG" id="tmr:Tmar_2074"/>
<name>E6SJK0_THEM7</name>
<reference evidence="1 2" key="1">
    <citation type="journal article" date="2010" name="Stand. Genomic Sci.">
        <title>Complete genome sequence of Thermaerobacter marianensis type strain (7p75a).</title>
        <authorList>
            <person name="Han C."/>
            <person name="Gu W."/>
            <person name="Zhang X."/>
            <person name="Lapidus A."/>
            <person name="Nolan M."/>
            <person name="Copeland A."/>
            <person name="Lucas S."/>
            <person name="Del Rio T.G."/>
            <person name="Tice H."/>
            <person name="Cheng J.F."/>
            <person name="Tapia R."/>
            <person name="Goodwin L."/>
            <person name="Pitluck S."/>
            <person name="Pagani I."/>
            <person name="Ivanova N."/>
            <person name="Mavromatis K."/>
            <person name="Mikhailova N."/>
            <person name="Pati A."/>
            <person name="Chen A."/>
            <person name="Palaniappan K."/>
            <person name="Land M."/>
            <person name="Hauser L."/>
            <person name="Chang Y.J."/>
            <person name="Jeffries C.D."/>
            <person name="Schneider S."/>
            <person name="Rohde M."/>
            <person name="Goker M."/>
            <person name="Pukall R."/>
            <person name="Woyke T."/>
            <person name="Bristow J."/>
            <person name="Eisen J.A."/>
            <person name="Markowitz V."/>
            <person name="Hugenholtz P."/>
            <person name="Kyrpides N.C."/>
            <person name="Klenk H.P."/>
            <person name="Detter J.C."/>
        </authorList>
    </citation>
    <scope>NUCLEOTIDE SEQUENCE [LARGE SCALE GENOMIC DNA]</scope>
    <source>
        <strain evidence="2">ATCC 700841 / DSM 12885 / JCM 10246 / 7p75a</strain>
    </source>
</reference>
<proteinExistence type="predicted"/>
<accession>E6SJK0</accession>
<dbReference type="EMBL" id="CP002344">
    <property type="protein sequence ID" value="ADU52155.1"/>
    <property type="molecule type" value="Genomic_DNA"/>
</dbReference>
<protein>
    <submittedName>
        <fullName evidence="1">Uncharacterized protein</fullName>
    </submittedName>
</protein>
<keyword evidence="2" id="KW-1185">Reference proteome</keyword>
<sequence length="351" mass="36857">MGEGRAAGRLGPRLEHILKALGEARVLADVGTDRALLPVAAVQRGQVKRAIATDLRAGPLEGAHSLVCQAGVGEAVQLRQGPGLEPLAPGEADAVVIAGLHGETIAAILRDGRGRLVPGTRLLLQPTRGADTLRLPALAPRRGGLEAAGPVRPQDPAAAALARNAPSAGPMRGRDGLVDLPASAHAVPAPSGPLPVLTLEGESLVAEGRHTYVLIAGRVAGAWGAPTARDRSEFEFIPPALAMVDEPAFIWWWDRPTTEAAGWLAELARRSDLDPWEAVARVGPALLVARGGQPDPLLGAWLEELARPWRRALRANTGSTSRAAAARHKARAWVAYLQEVARQTGVKMEGR</sequence>
<dbReference type="Gene3D" id="3.40.50.150">
    <property type="entry name" value="Vaccinia Virus protein VP39"/>
    <property type="match status" value="1"/>
</dbReference>
<dbReference type="Pfam" id="PF12847">
    <property type="entry name" value="Methyltransf_18"/>
    <property type="match status" value="1"/>
</dbReference>
<dbReference type="OrthoDB" id="5881184at2"/>
<gene>
    <name evidence="1" type="ordered locus">Tmar_2074</name>
</gene>
<dbReference type="PANTHER" id="PTHR38451">
    <property type="entry name" value="TRNA (ADENINE(22)-N(1))-METHYLTRANSFERASE"/>
    <property type="match status" value="1"/>
</dbReference>
<dbReference type="Proteomes" id="UP000008915">
    <property type="component" value="Chromosome"/>
</dbReference>